<dbReference type="OMA" id="SYNIRNR"/>
<dbReference type="InParanoid" id="G3AL35"/>
<dbReference type="Proteomes" id="UP000000709">
    <property type="component" value="Unassembled WGS sequence"/>
</dbReference>
<gene>
    <name evidence="2" type="ORF">SPAPADRAFT_137055</name>
</gene>
<evidence type="ECO:0000313" key="2">
    <source>
        <dbReference type="EMBL" id="EGW33079.1"/>
    </source>
</evidence>
<dbReference type="KEGG" id="spaa:SPAPADRAFT_137055"/>
<dbReference type="EMBL" id="GL996501">
    <property type="protein sequence ID" value="EGW33079.1"/>
    <property type="molecule type" value="Genomic_DNA"/>
</dbReference>
<dbReference type="RefSeq" id="XP_007374594.1">
    <property type="nucleotide sequence ID" value="XM_007374532.1"/>
</dbReference>
<dbReference type="STRING" id="619300.G3AL35"/>
<sequence>MGYTKKEKELLIRHLQAQMQKVDREMEDKIHKQANATRQKLLRRLNGISVTLWDVKIKDVLQLERKKRLVAKTLLRDIQDMKRESFRDMR</sequence>
<proteinExistence type="predicted"/>
<evidence type="ECO:0000313" key="3">
    <source>
        <dbReference type="Proteomes" id="UP000000709"/>
    </source>
</evidence>
<dbReference type="HOGENOM" id="CLU_171960_0_0_1"/>
<dbReference type="GeneID" id="18870012"/>
<feature type="coiled-coil region" evidence="1">
    <location>
        <begin position="5"/>
        <end position="32"/>
    </location>
</feature>
<dbReference type="AlphaFoldDB" id="G3AL35"/>
<dbReference type="eggNOG" id="ENOG502RQCP">
    <property type="taxonomic scope" value="Eukaryota"/>
</dbReference>
<evidence type="ECO:0000256" key="1">
    <source>
        <dbReference type="SAM" id="Coils"/>
    </source>
</evidence>
<keyword evidence="1" id="KW-0175">Coiled coil</keyword>
<accession>G3AL35</accession>
<dbReference type="OrthoDB" id="1688044at2759"/>
<name>G3AL35_SPAPN</name>
<organism evidence="3">
    <name type="scientific">Spathaspora passalidarum (strain NRRL Y-27907 / 11-Y1)</name>
    <dbReference type="NCBI Taxonomy" id="619300"/>
    <lineage>
        <taxon>Eukaryota</taxon>
        <taxon>Fungi</taxon>
        <taxon>Dikarya</taxon>
        <taxon>Ascomycota</taxon>
        <taxon>Saccharomycotina</taxon>
        <taxon>Pichiomycetes</taxon>
        <taxon>Debaryomycetaceae</taxon>
        <taxon>Spathaspora</taxon>
    </lineage>
</organism>
<reference evidence="2 3" key="1">
    <citation type="journal article" date="2011" name="Proc. Natl. Acad. Sci. U.S.A.">
        <title>Comparative genomics of xylose-fermenting fungi for enhanced biofuel production.</title>
        <authorList>
            <person name="Wohlbach D.J."/>
            <person name="Kuo A."/>
            <person name="Sato T.K."/>
            <person name="Potts K.M."/>
            <person name="Salamov A.A."/>
            <person name="LaButti K.M."/>
            <person name="Sun H."/>
            <person name="Clum A."/>
            <person name="Pangilinan J.L."/>
            <person name="Lindquist E.A."/>
            <person name="Lucas S."/>
            <person name="Lapidus A."/>
            <person name="Jin M."/>
            <person name="Gunawan C."/>
            <person name="Balan V."/>
            <person name="Dale B.E."/>
            <person name="Jeffries T.W."/>
            <person name="Zinkel R."/>
            <person name="Barry K.W."/>
            <person name="Grigoriev I.V."/>
            <person name="Gasch A.P."/>
        </authorList>
    </citation>
    <scope>NUCLEOTIDE SEQUENCE [LARGE SCALE GENOMIC DNA]</scope>
    <source>
        <strain evidence="3">NRRL Y-27907 / 11-Y1</strain>
    </source>
</reference>
<protein>
    <submittedName>
        <fullName evidence="2">Uncharacterized protein</fullName>
    </submittedName>
</protein>
<keyword evidence="3" id="KW-1185">Reference proteome</keyword>